<evidence type="ECO:0000313" key="1">
    <source>
        <dbReference type="EMBL" id="CAG5133076.1"/>
    </source>
</evidence>
<dbReference type="InterPro" id="IPR011990">
    <property type="entry name" value="TPR-like_helical_dom_sf"/>
</dbReference>
<dbReference type="PANTHER" id="PTHR47939">
    <property type="entry name" value="MEMBRANE-ASSOCIATED SALT-INDUCIBLE PROTEIN-LIKE"/>
    <property type="match status" value="1"/>
</dbReference>
<dbReference type="PANTHER" id="PTHR47939:SF1">
    <property type="entry name" value="OS04G0684500 PROTEIN"/>
    <property type="match status" value="1"/>
</dbReference>
<reference evidence="1" key="1">
    <citation type="submission" date="2021-04" db="EMBL/GenBank/DDBJ databases">
        <authorList>
            <consortium name="Molecular Ecology Group"/>
        </authorList>
    </citation>
    <scope>NUCLEOTIDE SEQUENCE</scope>
</reference>
<dbReference type="InterPro" id="IPR050667">
    <property type="entry name" value="PPR-containing_protein"/>
</dbReference>
<proteinExistence type="predicted"/>
<dbReference type="EMBL" id="CAJHNH020005890">
    <property type="protein sequence ID" value="CAG5133076.1"/>
    <property type="molecule type" value="Genomic_DNA"/>
</dbReference>
<comment type="caution">
    <text evidence="1">The sequence shown here is derived from an EMBL/GenBank/DDBJ whole genome shotgun (WGS) entry which is preliminary data.</text>
</comment>
<dbReference type="OrthoDB" id="185373at2759"/>
<gene>
    <name evidence="1" type="ORF">CUNI_LOCUS18634</name>
</gene>
<keyword evidence="2" id="KW-1185">Reference proteome</keyword>
<protein>
    <submittedName>
        <fullName evidence="1">Uncharacterized protein</fullName>
    </submittedName>
</protein>
<organism evidence="1 2">
    <name type="scientific">Candidula unifasciata</name>
    <dbReference type="NCBI Taxonomy" id="100452"/>
    <lineage>
        <taxon>Eukaryota</taxon>
        <taxon>Metazoa</taxon>
        <taxon>Spiralia</taxon>
        <taxon>Lophotrochozoa</taxon>
        <taxon>Mollusca</taxon>
        <taxon>Gastropoda</taxon>
        <taxon>Heterobranchia</taxon>
        <taxon>Euthyneura</taxon>
        <taxon>Panpulmonata</taxon>
        <taxon>Eupulmonata</taxon>
        <taxon>Stylommatophora</taxon>
        <taxon>Helicina</taxon>
        <taxon>Helicoidea</taxon>
        <taxon>Geomitridae</taxon>
        <taxon>Candidula</taxon>
    </lineage>
</organism>
<dbReference type="AlphaFoldDB" id="A0A8S4A220"/>
<name>A0A8S4A220_9EUPU</name>
<evidence type="ECO:0000313" key="2">
    <source>
        <dbReference type="Proteomes" id="UP000678393"/>
    </source>
</evidence>
<dbReference type="Proteomes" id="UP000678393">
    <property type="component" value="Unassembled WGS sequence"/>
</dbReference>
<dbReference type="Gene3D" id="1.25.40.10">
    <property type="entry name" value="Tetratricopeptide repeat domain"/>
    <property type="match status" value="1"/>
</dbReference>
<sequence>MSLCTRKVEKFMLSILKKHRNLSSANLLVNYDPLFNLSPVFSRTNSSNRMSEDHKSSLIKSLLRVATQAENSHGQPEVRPSKHPCLWKPPRQIQQLLPHMFSEDGKLLPTVTVEEQLKGLTLVWELEEAVKVLKTSVTNGCEPKSSIILDLLQQLANMGEVDCLLDLYEFLKERSLTTNLRFYRLLRDAYFNSGRIEEGVLMLRMMYHRTRDFTDTEIFFTLLTTMVLKHFEHLLPLIESFIVDLEESDPPVLSSRALLWRCYVLAEQFQKADELLANHEHVKKMLPEQVTRIVQSPLQLDYNKSTVLMWLLRLPDIQAGLKASVLDALIQHKSEEGEWLQALELISTAVNKGLKVHQQTVQVFLMKFLGQLSPQQVQQLTDWTDHLETGLDKDSS</sequence>
<accession>A0A8S4A220</accession>